<organism evidence="1">
    <name type="scientific">freshwater metagenome</name>
    <dbReference type="NCBI Taxonomy" id="449393"/>
    <lineage>
        <taxon>unclassified sequences</taxon>
        <taxon>metagenomes</taxon>
        <taxon>ecological metagenomes</taxon>
    </lineage>
</organism>
<gene>
    <name evidence="1" type="ORF">UFOPK1874_00225</name>
</gene>
<dbReference type="EMBL" id="CAEZUX010000011">
    <property type="protein sequence ID" value="CAB4607764.1"/>
    <property type="molecule type" value="Genomic_DNA"/>
</dbReference>
<dbReference type="AlphaFoldDB" id="A0A6J6H994"/>
<dbReference type="SUPFAM" id="SSF53300">
    <property type="entry name" value="vWA-like"/>
    <property type="match status" value="1"/>
</dbReference>
<dbReference type="CDD" id="cd00198">
    <property type="entry name" value="vWFA"/>
    <property type="match status" value="1"/>
</dbReference>
<accession>A0A6J6H994</accession>
<name>A0A6J6H994_9ZZZZ</name>
<dbReference type="InterPro" id="IPR036465">
    <property type="entry name" value="vWFA_dom_sf"/>
</dbReference>
<evidence type="ECO:0000313" key="1">
    <source>
        <dbReference type="EMBL" id="CAB4607764.1"/>
    </source>
</evidence>
<sequence>MSPQSIKATHVAFLLDRSGSMAPLVSDVIGGVNQFLSEQRTQGNDVRVSIVQFDSQDPQEVKVWGAPIAEITDLTTNDFQPRGGTPLLDATGLLIGRVKVDAQARVAAGLAEEDIVFVTVTDGEENQSREFTLAQVKGLVETQTAAGWTFVFLSAGLNAYADAAAMGFDVSNSQAWDRRGDNTRMAFNSVSKGMTNMREKKRRGMAAGNMDFFETGKDAEENI</sequence>
<dbReference type="Gene3D" id="3.40.50.410">
    <property type="entry name" value="von Willebrand factor, type A domain"/>
    <property type="match status" value="1"/>
</dbReference>
<protein>
    <submittedName>
        <fullName evidence="1">Unannotated protein</fullName>
    </submittedName>
</protein>
<reference evidence="1" key="1">
    <citation type="submission" date="2020-05" db="EMBL/GenBank/DDBJ databases">
        <authorList>
            <person name="Chiriac C."/>
            <person name="Salcher M."/>
            <person name="Ghai R."/>
            <person name="Kavagutti S V."/>
        </authorList>
    </citation>
    <scope>NUCLEOTIDE SEQUENCE</scope>
</reference>
<proteinExistence type="predicted"/>